<dbReference type="PRINTS" id="PR00455">
    <property type="entry name" value="HTHTETR"/>
</dbReference>
<keyword evidence="4" id="KW-0804">Transcription</keyword>
<reference evidence="7 8" key="1">
    <citation type="submission" date="2018-05" db="EMBL/GenBank/DDBJ databases">
        <title>Genomic Encyclopedia of Type Strains, Phase IV (KMG-IV): sequencing the most valuable type-strain genomes for metagenomic binning, comparative biology and taxonomic classification.</title>
        <authorList>
            <person name="Goeker M."/>
        </authorList>
    </citation>
    <scope>NUCLEOTIDE SEQUENCE [LARGE SCALE GENOMIC DNA]</scope>
    <source>
        <strain evidence="7 8">DSM 23606</strain>
    </source>
</reference>
<evidence type="ECO:0000256" key="3">
    <source>
        <dbReference type="ARBA" id="ARBA00023125"/>
    </source>
</evidence>
<dbReference type="SUPFAM" id="SSF46689">
    <property type="entry name" value="Homeodomain-like"/>
    <property type="match status" value="1"/>
</dbReference>
<dbReference type="AlphaFoldDB" id="A0A317MZE3"/>
<dbReference type="InterPro" id="IPR009057">
    <property type="entry name" value="Homeodomain-like_sf"/>
</dbReference>
<evidence type="ECO:0000256" key="2">
    <source>
        <dbReference type="ARBA" id="ARBA00023015"/>
    </source>
</evidence>
<accession>A0A317MZE3</accession>
<dbReference type="InterPro" id="IPR036271">
    <property type="entry name" value="Tet_transcr_reg_TetR-rel_C_sf"/>
</dbReference>
<keyword evidence="8" id="KW-1185">Reference proteome</keyword>
<dbReference type="EMBL" id="QGTJ01000001">
    <property type="protein sequence ID" value="PWV65691.1"/>
    <property type="molecule type" value="Genomic_DNA"/>
</dbReference>
<feature type="DNA-binding region" description="H-T-H motif" evidence="5">
    <location>
        <begin position="38"/>
        <end position="57"/>
    </location>
</feature>
<organism evidence="7 8">
    <name type="scientific">Plasticicumulans acidivorans</name>
    <dbReference type="NCBI Taxonomy" id="886464"/>
    <lineage>
        <taxon>Bacteria</taxon>
        <taxon>Pseudomonadati</taxon>
        <taxon>Pseudomonadota</taxon>
        <taxon>Gammaproteobacteria</taxon>
        <taxon>Candidatus Competibacteraceae</taxon>
        <taxon>Plasticicumulans</taxon>
    </lineage>
</organism>
<proteinExistence type="predicted"/>
<keyword evidence="3 5" id="KW-0238">DNA-binding</keyword>
<dbReference type="Pfam" id="PF00440">
    <property type="entry name" value="TetR_N"/>
    <property type="match status" value="1"/>
</dbReference>
<dbReference type="OrthoDB" id="63332at2"/>
<evidence type="ECO:0000256" key="4">
    <source>
        <dbReference type="ARBA" id="ARBA00023163"/>
    </source>
</evidence>
<feature type="domain" description="HTH tetR-type" evidence="6">
    <location>
        <begin position="15"/>
        <end position="75"/>
    </location>
</feature>
<gene>
    <name evidence="7" type="ORF">C7443_101176</name>
</gene>
<evidence type="ECO:0000259" key="6">
    <source>
        <dbReference type="PROSITE" id="PS50977"/>
    </source>
</evidence>
<keyword evidence="2" id="KW-0805">Transcription regulation</keyword>
<protein>
    <submittedName>
        <fullName evidence="7">TetR family transcriptional regulator</fullName>
    </submittedName>
</protein>
<name>A0A317MZE3_9GAMM</name>
<sequence>MCAASRTRGESDKGELRRQQVLEAATECFRREGFHGSSIARISQAAGMSPGHIYHYFANKEAIVEAIAEREEHDIAELLRKLEQDREGGGLVDMLTRQTAEIVERNTDPAYAGLMLELAAEAARNPAVRKILQRSEREIGGQFFRLVQRVGAPAALDDAELQMRLQMIALMFNGLTLRMLNDPDFDLDAAARLINGIIRFLLEEAPPR</sequence>
<dbReference type="SUPFAM" id="SSF48498">
    <property type="entry name" value="Tetracyclin repressor-like, C-terminal domain"/>
    <property type="match status" value="1"/>
</dbReference>
<dbReference type="GO" id="GO:0003677">
    <property type="term" value="F:DNA binding"/>
    <property type="evidence" value="ECO:0007669"/>
    <property type="project" value="UniProtKB-UniRule"/>
</dbReference>
<dbReference type="Proteomes" id="UP000246569">
    <property type="component" value="Unassembled WGS sequence"/>
</dbReference>
<dbReference type="InterPro" id="IPR001647">
    <property type="entry name" value="HTH_TetR"/>
</dbReference>
<dbReference type="InterPro" id="IPR039538">
    <property type="entry name" value="BetI_C"/>
</dbReference>
<comment type="caution">
    <text evidence="7">The sequence shown here is derived from an EMBL/GenBank/DDBJ whole genome shotgun (WGS) entry which is preliminary data.</text>
</comment>
<dbReference type="Gene3D" id="1.10.357.10">
    <property type="entry name" value="Tetracycline Repressor, domain 2"/>
    <property type="match status" value="1"/>
</dbReference>
<evidence type="ECO:0000313" key="7">
    <source>
        <dbReference type="EMBL" id="PWV65691.1"/>
    </source>
</evidence>
<dbReference type="PANTHER" id="PTHR47506:SF1">
    <property type="entry name" value="HTH-TYPE TRANSCRIPTIONAL REGULATOR YJDC"/>
    <property type="match status" value="1"/>
</dbReference>
<dbReference type="PANTHER" id="PTHR47506">
    <property type="entry name" value="TRANSCRIPTIONAL REGULATORY PROTEIN"/>
    <property type="match status" value="1"/>
</dbReference>
<dbReference type="RefSeq" id="WP_110016688.1">
    <property type="nucleotide sequence ID" value="NZ_QGTJ01000001.1"/>
</dbReference>
<evidence type="ECO:0000313" key="8">
    <source>
        <dbReference type="Proteomes" id="UP000246569"/>
    </source>
</evidence>
<evidence type="ECO:0000256" key="5">
    <source>
        <dbReference type="PROSITE-ProRule" id="PRU00335"/>
    </source>
</evidence>
<keyword evidence="1" id="KW-0678">Repressor</keyword>
<evidence type="ECO:0000256" key="1">
    <source>
        <dbReference type="ARBA" id="ARBA00022491"/>
    </source>
</evidence>
<dbReference type="Pfam" id="PF13977">
    <property type="entry name" value="TetR_C_6"/>
    <property type="match status" value="1"/>
</dbReference>
<dbReference type="PROSITE" id="PS50977">
    <property type="entry name" value="HTH_TETR_2"/>
    <property type="match status" value="1"/>
</dbReference>